<dbReference type="GO" id="GO:0006493">
    <property type="term" value="P:protein O-linked glycosylation"/>
    <property type="evidence" value="ECO:0007669"/>
    <property type="project" value="InterPro"/>
</dbReference>
<dbReference type="KEGG" id="sniv:SFSGTM_20870"/>
<dbReference type="InterPro" id="IPR011990">
    <property type="entry name" value="TPR-like_helical_dom_sf"/>
</dbReference>
<dbReference type="SUPFAM" id="SSF48452">
    <property type="entry name" value="TPR-like"/>
    <property type="match status" value="1"/>
</dbReference>
<dbReference type="InterPro" id="IPR037919">
    <property type="entry name" value="OGT"/>
</dbReference>
<dbReference type="SMART" id="SM00028">
    <property type="entry name" value="TPR"/>
    <property type="match status" value="4"/>
</dbReference>
<keyword evidence="2" id="KW-0812">Transmembrane</keyword>
<evidence type="ECO:0000313" key="4">
    <source>
        <dbReference type="Proteomes" id="UP000463939"/>
    </source>
</evidence>
<reference evidence="4" key="1">
    <citation type="submission" date="2019-11" db="EMBL/GenBank/DDBJ databases">
        <title>Isolation and characterization of a novel species in the genus Sulfuriferula.</title>
        <authorList>
            <person name="Mochizuki J."/>
            <person name="Kojima H."/>
            <person name="Fukui M."/>
        </authorList>
    </citation>
    <scope>NUCLEOTIDE SEQUENCE [LARGE SCALE GENOMIC DNA]</scope>
    <source>
        <strain evidence="4">SGTM</strain>
    </source>
</reference>
<keyword evidence="4" id="KW-1185">Reference proteome</keyword>
<dbReference type="Proteomes" id="UP000463939">
    <property type="component" value="Chromosome"/>
</dbReference>
<protein>
    <recommendedName>
        <fullName evidence="5">MSHA biogenesis protein MshN</fullName>
    </recommendedName>
</protein>
<evidence type="ECO:0000256" key="1">
    <source>
        <dbReference type="PROSITE-ProRule" id="PRU00339"/>
    </source>
</evidence>
<feature type="transmembrane region" description="Helical" evidence="2">
    <location>
        <begin position="37"/>
        <end position="57"/>
    </location>
</feature>
<dbReference type="EMBL" id="AP021881">
    <property type="protein sequence ID" value="BBP01379.1"/>
    <property type="molecule type" value="Genomic_DNA"/>
</dbReference>
<dbReference type="Pfam" id="PF14559">
    <property type="entry name" value="TPR_19"/>
    <property type="match status" value="1"/>
</dbReference>
<evidence type="ECO:0000256" key="2">
    <source>
        <dbReference type="SAM" id="Phobius"/>
    </source>
</evidence>
<dbReference type="AlphaFoldDB" id="A0A809RHL0"/>
<feature type="repeat" description="TPR" evidence="1">
    <location>
        <begin position="145"/>
        <end position="178"/>
    </location>
</feature>
<dbReference type="PANTHER" id="PTHR44366">
    <property type="entry name" value="UDP-N-ACETYLGLUCOSAMINE--PEPTIDE N-ACETYLGLUCOSAMINYLTRANSFERASE 110 KDA SUBUNIT"/>
    <property type="match status" value="1"/>
</dbReference>
<dbReference type="Gene3D" id="1.25.40.10">
    <property type="entry name" value="Tetratricopeptide repeat domain"/>
    <property type="match status" value="1"/>
</dbReference>
<organism evidence="3 4">
    <name type="scientific">Sulfuriferula nivalis</name>
    <dbReference type="NCBI Taxonomy" id="2675298"/>
    <lineage>
        <taxon>Bacteria</taxon>
        <taxon>Pseudomonadati</taxon>
        <taxon>Pseudomonadota</taxon>
        <taxon>Betaproteobacteria</taxon>
        <taxon>Nitrosomonadales</taxon>
        <taxon>Sulfuricellaceae</taxon>
        <taxon>Sulfuriferula</taxon>
    </lineage>
</organism>
<evidence type="ECO:0008006" key="5">
    <source>
        <dbReference type="Google" id="ProtNLM"/>
    </source>
</evidence>
<dbReference type="Pfam" id="PF13432">
    <property type="entry name" value="TPR_16"/>
    <property type="match status" value="1"/>
</dbReference>
<accession>A0A809RHL0</accession>
<name>A0A809RHL0_9PROT</name>
<sequence length="326" mass="35522">MSLINQMLKDLEQRQANHADNLGQISTVTLPVKHHRITYVISTIILISAVVLAGILWQQRSQPVIVQTAPVVTPLPAQQGLILTQELSHLPVPKTPQALPKLAAPVINTTTVATTTIPALPIAIPSVNTTLISKKIEPLTTAQLAENSYRKAVSLMQQGRNEDSINELNQALTLDPHHHEARLTLVGLLIDAKRNTEAEHQLQQALILDPAQSDTTMLLARIQADRGGNAEAIKTLQRGLPNAENQADYQALLATLLDRTGQHKAAVEHYLAALRYAPQSGTWWMGLGIALQADGQADKARTAFLRARATNSLNSELSAYVDQQLK</sequence>
<keyword evidence="2" id="KW-0472">Membrane</keyword>
<proteinExistence type="predicted"/>
<dbReference type="GO" id="GO:0097363">
    <property type="term" value="F:protein O-acetylglucosaminyltransferase activity"/>
    <property type="evidence" value="ECO:0007669"/>
    <property type="project" value="TreeGrafter"/>
</dbReference>
<gene>
    <name evidence="3" type="ORF">SFSGTM_20870</name>
</gene>
<dbReference type="PANTHER" id="PTHR44366:SF1">
    <property type="entry name" value="UDP-N-ACETYLGLUCOSAMINE--PEPTIDE N-ACETYLGLUCOSAMINYLTRANSFERASE 110 KDA SUBUNIT"/>
    <property type="match status" value="1"/>
</dbReference>
<keyword evidence="1" id="KW-0802">TPR repeat</keyword>
<evidence type="ECO:0000313" key="3">
    <source>
        <dbReference type="EMBL" id="BBP01379.1"/>
    </source>
</evidence>
<dbReference type="InterPro" id="IPR019734">
    <property type="entry name" value="TPR_rpt"/>
</dbReference>
<dbReference type="RefSeq" id="WP_162085165.1">
    <property type="nucleotide sequence ID" value="NZ_AP021881.1"/>
</dbReference>
<keyword evidence="2" id="KW-1133">Transmembrane helix</keyword>
<dbReference type="PROSITE" id="PS50005">
    <property type="entry name" value="TPR"/>
    <property type="match status" value="1"/>
</dbReference>